<reference evidence="1" key="1">
    <citation type="submission" date="2023-06" db="EMBL/GenBank/DDBJ databases">
        <authorList>
            <consortium name="Lawrence Berkeley National Laboratory"/>
            <person name="Ahrendt S."/>
            <person name="Sahu N."/>
            <person name="Indic B."/>
            <person name="Wong-Bajracharya J."/>
            <person name="Merenyi Z."/>
            <person name="Ke H.-M."/>
            <person name="Monk M."/>
            <person name="Kocsube S."/>
            <person name="Drula E."/>
            <person name="Lipzen A."/>
            <person name="Balint B."/>
            <person name="Henrissat B."/>
            <person name="Andreopoulos B."/>
            <person name="Martin F.M."/>
            <person name="Harder C.B."/>
            <person name="Rigling D."/>
            <person name="Ford K.L."/>
            <person name="Foster G.D."/>
            <person name="Pangilinan J."/>
            <person name="Papanicolaou A."/>
            <person name="Barry K."/>
            <person name="LaButti K."/>
            <person name="Viragh M."/>
            <person name="Koriabine M."/>
            <person name="Yan M."/>
            <person name="Riley R."/>
            <person name="Champramary S."/>
            <person name="Plett K.L."/>
            <person name="Tsai I.J."/>
            <person name="Slot J."/>
            <person name="Sipos G."/>
            <person name="Plett J."/>
            <person name="Nagy L.G."/>
            <person name="Grigoriev I.V."/>
        </authorList>
    </citation>
    <scope>NUCLEOTIDE SEQUENCE</scope>
    <source>
        <strain evidence="1">ICMP 16352</strain>
    </source>
</reference>
<evidence type="ECO:0000313" key="2">
    <source>
        <dbReference type="Proteomes" id="UP001175227"/>
    </source>
</evidence>
<sequence>MASRVHGCMKFRLPVALRVCIPDDVEDTTKGTTQTSSTSEEYGAKVALNNDEEVEFMNELMGDFNFDSEDSNKGIEVYCEVVIGLIAIYASKFTILLPVDLSGRPSVLSVAKLVESGGLNLETGNLRWKL</sequence>
<gene>
    <name evidence="1" type="ORF">IW261DRAFT_1592098</name>
</gene>
<dbReference type="AlphaFoldDB" id="A0AA39PDG6"/>
<name>A0AA39PDG6_9AGAR</name>
<comment type="caution">
    <text evidence="1">The sequence shown here is derived from an EMBL/GenBank/DDBJ whole genome shotgun (WGS) entry which is preliminary data.</text>
</comment>
<proteinExistence type="predicted"/>
<keyword evidence="2" id="KW-1185">Reference proteome</keyword>
<dbReference type="EMBL" id="JAUEPR010000007">
    <property type="protein sequence ID" value="KAK0482245.1"/>
    <property type="molecule type" value="Genomic_DNA"/>
</dbReference>
<organism evidence="1 2">
    <name type="scientific">Armillaria novae-zelandiae</name>
    <dbReference type="NCBI Taxonomy" id="153914"/>
    <lineage>
        <taxon>Eukaryota</taxon>
        <taxon>Fungi</taxon>
        <taxon>Dikarya</taxon>
        <taxon>Basidiomycota</taxon>
        <taxon>Agaricomycotina</taxon>
        <taxon>Agaricomycetes</taxon>
        <taxon>Agaricomycetidae</taxon>
        <taxon>Agaricales</taxon>
        <taxon>Marasmiineae</taxon>
        <taxon>Physalacriaceae</taxon>
        <taxon>Armillaria</taxon>
    </lineage>
</organism>
<dbReference type="Proteomes" id="UP001175227">
    <property type="component" value="Unassembled WGS sequence"/>
</dbReference>
<protein>
    <submittedName>
        <fullName evidence="1">Uncharacterized protein</fullName>
    </submittedName>
</protein>
<evidence type="ECO:0000313" key="1">
    <source>
        <dbReference type="EMBL" id="KAK0482245.1"/>
    </source>
</evidence>
<accession>A0AA39PDG6</accession>